<name>A0A8S5S5X4_9CAUD</name>
<organism evidence="1">
    <name type="scientific">Caudovirales sp. ctaix4</name>
    <dbReference type="NCBI Taxonomy" id="2827635"/>
    <lineage>
        <taxon>Viruses</taxon>
        <taxon>Duplodnaviria</taxon>
        <taxon>Heunggongvirae</taxon>
        <taxon>Uroviricota</taxon>
        <taxon>Caudoviricetes</taxon>
    </lineage>
</organism>
<protein>
    <submittedName>
        <fullName evidence="1">Uncharacterized protein</fullName>
    </submittedName>
</protein>
<sequence>MVKLIVALLKYIIICALWMELEIKLYGKAQPRIVDDIIGLILFYYILKSE</sequence>
<evidence type="ECO:0000313" key="1">
    <source>
        <dbReference type="EMBL" id="DAF46211.1"/>
    </source>
</evidence>
<reference evidence="1" key="1">
    <citation type="journal article" date="2021" name="Proc. Natl. Acad. Sci. U.S.A.">
        <title>A Catalog of Tens of Thousands of Viruses from Human Metagenomes Reveals Hidden Associations with Chronic Diseases.</title>
        <authorList>
            <person name="Tisza M.J."/>
            <person name="Buck C.B."/>
        </authorList>
    </citation>
    <scope>NUCLEOTIDE SEQUENCE</scope>
    <source>
        <strain evidence="1">Ctaix4</strain>
    </source>
</reference>
<proteinExistence type="predicted"/>
<dbReference type="EMBL" id="BK032533">
    <property type="protein sequence ID" value="DAF46211.1"/>
    <property type="molecule type" value="Genomic_DNA"/>
</dbReference>
<accession>A0A8S5S5X4</accession>